<comment type="caution">
    <text evidence="11">The sequence shown here is derived from an EMBL/GenBank/DDBJ whole genome shotgun (WGS) entry which is preliminary data.</text>
</comment>
<organism evidence="11 12">
    <name type="scientific">Prauserella isguenensis</name>
    <dbReference type="NCBI Taxonomy" id="1470180"/>
    <lineage>
        <taxon>Bacteria</taxon>
        <taxon>Bacillati</taxon>
        <taxon>Actinomycetota</taxon>
        <taxon>Actinomycetes</taxon>
        <taxon>Pseudonocardiales</taxon>
        <taxon>Pseudonocardiaceae</taxon>
        <taxon>Prauserella</taxon>
    </lineage>
</organism>
<dbReference type="InterPro" id="IPR003395">
    <property type="entry name" value="RecF/RecN/SMC_N"/>
</dbReference>
<evidence type="ECO:0000256" key="7">
    <source>
        <dbReference type="ARBA" id="ARBA00023204"/>
    </source>
</evidence>
<feature type="compositionally biased region" description="Low complexity" evidence="9">
    <location>
        <begin position="613"/>
        <end position="628"/>
    </location>
</feature>
<evidence type="ECO:0000313" key="12">
    <source>
        <dbReference type="Proteomes" id="UP000550714"/>
    </source>
</evidence>
<dbReference type="GO" id="GO:0009432">
    <property type="term" value="P:SOS response"/>
    <property type="evidence" value="ECO:0007669"/>
    <property type="project" value="TreeGrafter"/>
</dbReference>
<dbReference type="InterPro" id="IPR027417">
    <property type="entry name" value="P-loop_NTPase"/>
</dbReference>
<keyword evidence="5" id="KW-0227">DNA damage</keyword>
<dbReference type="SUPFAM" id="SSF52540">
    <property type="entry name" value="P-loop containing nucleoside triphosphate hydrolases"/>
    <property type="match status" value="2"/>
</dbReference>
<dbReference type="FunFam" id="3.40.50.300:FF:000356">
    <property type="entry name" value="DNA repair protein RecN"/>
    <property type="match status" value="1"/>
</dbReference>
<gene>
    <name evidence="11" type="ORF">FHS23_004366</name>
</gene>
<feature type="compositionally biased region" description="Gly residues" evidence="9">
    <location>
        <begin position="658"/>
        <end position="681"/>
    </location>
</feature>
<dbReference type="CDD" id="cd03241">
    <property type="entry name" value="ABC_RecN"/>
    <property type="match status" value="1"/>
</dbReference>
<keyword evidence="4" id="KW-0547">Nucleotide-binding</keyword>
<dbReference type="Pfam" id="PF02463">
    <property type="entry name" value="SMC_N"/>
    <property type="match status" value="1"/>
</dbReference>
<sequence length="681" mass="69577">MLAEMRIQGLGVIEDALLELHPGLTVVTGETGAGKTMVVTGLHLLSGGRSEASKVRAGAAKATVEGRFEGIGAAGDGAASGDRAPTIVTDAGADMDEDGSVIALRSVGADGRSRAHLGGRSVPVGVLGDLAEQLIAVHGQNDQLKLLRSAEQRAVLDRFAGDPVATPLAEYRRIRREWLDVITELEERSSRSRELAQQADMLRHGLAEIEAVAPEPGEDGDLTEQVKRLSAVDELREAASAASAAVSGAVDGEPDQPGVLGLLADARRRLSAADDAVLRDLEPRLAEAATLLSDVGAELTGYLDGLEADPERLEQILARQSELKKLTRKYAADVDGVLAWAEDARERLAGLDTSDEALTALAARRDELAAELATHAEAVSTARRTAAAELADRITGELAGLAMGQAEIELLVRTKAADETDPQALSVAGQRLHAGPDGVDEVELVLKAHSGAQPMPVHKAASGGELSRVMLAIEVVLAHADPVQTLVFDEVDAGVGGRAAVEIGKRLATLARTHQVLVVTHLPQVAAFADRHLVVDKAAADGITRSGVTVLDPEHRVDELARMLAGLDDSEAGRAHAEELIGTADTYKSDVARDAGDTGSRSGGSKSGGPKSGGPKAAGSGRGSKAAGAKGGGPRGAGSKGAGSSSTGPKGGTTSAGSGTGGSETSGKSGSGKKSGGGART</sequence>
<keyword evidence="7" id="KW-0234">DNA repair</keyword>
<keyword evidence="12" id="KW-1185">Reference proteome</keyword>
<evidence type="ECO:0000256" key="3">
    <source>
        <dbReference type="ARBA" id="ARBA00021315"/>
    </source>
</evidence>
<dbReference type="NCBIfam" id="TIGR00634">
    <property type="entry name" value="recN"/>
    <property type="match status" value="1"/>
</dbReference>
<dbReference type="PANTHER" id="PTHR11059">
    <property type="entry name" value="DNA REPAIR PROTEIN RECN"/>
    <property type="match status" value="1"/>
</dbReference>
<dbReference type="InterPro" id="IPR004604">
    <property type="entry name" value="DNA_recomb/repair_RecN"/>
</dbReference>
<evidence type="ECO:0000256" key="5">
    <source>
        <dbReference type="ARBA" id="ARBA00022763"/>
    </source>
</evidence>
<name>A0A839S7G0_9PSEU</name>
<keyword evidence="6" id="KW-0067">ATP-binding</keyword>
<reference evidence="11 12" key="1">
    <citation type="submission" date="2020-08" db="EMBL/GenBank/DDBJ databases">
        <title>Genomic Encyclopedia of Type Strains, Phase III (KMG-III): the genomes of soil and plant-associated and newly described type strains.</title>
        <authorList>
            <person name="Whitman W."/>
        </authorList>
    </citation>
    <scope>NUCLEOTIDE SEQUENCE [LARGE SCALE GENOMIC DNA]</scope>
    <source>
        <strain evidence="11 12">CECT 8577</strain>
    </source>
</reference>
<evidence type="ECO:0000256" key="8">
    <source>
        <dbReference type="ARBA" id="ARBA00033408"/>
    </source>
</evidence>
<evidence type="ECO:0000256" key="2">
    <source>
        <dbReference type="ARBA" id="ARBA00009441"/>
    </source>
</evidence>
<dbReference type="GO" id="GO:0006281">
    <property type="term" value="P:DNA repair"/>
    <property type="evidence" value="ECO:0007669"/>
    <property type="project" value="UniProtKB-KW"/>
</dbReference>
<evidence type="ECO:0000256" key="9">
    <source>
        <dbReference type="SAM" id="MobiDB-lite"/>
    </source>
</evidence>
<evidence type="ECO:0000256" key="4">
    <source>
        <dbReference type="ARBA" id="ARBA00022741"/>
    </source>
</evidence>
<comment type="similarity">
    <text evidence="2">Belongs to the RecN family.</text>
</comment>
<dbReference type="GO" id="GO:0043590">
    <property type="term" value="C:bacterial nucleoid"/>
    <property type="evidence" value="ECO:0007669"/>
    <property type="project" value="TreeGrafter"/>
</dbReference>
<dbReference type="RefSeq" id="WP_343054157.1">
    <property type="nucleotide sequence ID" value="NZ_JACHWU010000008.1"/>
</dbReference>
<dbReference type="PANTHER" id="PTHR11059:SF0">
    <property type="entry name" value="DNA REPAIR PROTEIN RECN"/>
    <property type="match status" value="1"/>
</dbReference>
<feature type="compositionally biased region" description="Gly residues" evidence="9">
    <location>
        <begin position="601"/>
        <end position="612"/>
    </location>
</feature>
<proteinExistence type="inferred from homology"/>
<evidence type="ECO:0000256" key="1">
    <source>
        <dbReference type="ARBA" id="ARBA00003618"/>
    </source>
</evidence>
<dbReference type="GO" id="GO:0005524">
    <property type="term" value="F:ATP binding"/>
    <property type="evidence" value="ECO:0007669"/>
    <property type="project" value="UniProtKB-KW"/>
</dbReference>
<dbReference type="Gene3D" id="3.40.50.300">
    <property type="entry name" value="P-loop containing nucleotide triphosphate hydrolases"/>
    <property type="match status" value="2"/>
</dbReference>
<feature type="region of interest" description="Disordered" evidence="9">
    <location>
        <begin position="591"/>
        <end position="681"/>
    </location>
</feature>
<dbReference type="Proteomes" id="UP000550714">
    <property type="component" value="Unassembled WGS sequence"/>
</dbReference>
<feature type="domain" description="RecF/RecN/SMC N-terminal" evidence="10">
    <location>
        <begin position="4"/>
        <end position="537"/>
    </location>
</feature>
<dbReference type="AlphaFoldDB" id="A0A839S7G0"/>
<comment type="function">
    <text evidence="1">May be involved in recombinational repair of damaged DNA.</text>
</comment>
<accession>A0A839S7G0</accession>
<evidence type="ECO:0000259" key="10">
    <source>
        <dbReference type="Pfam" id="PF02463"/>
    </source>
</evidence>
<protein>
    <recommendedName>
        <fullName evidence="3">DNA repair protein RecN</fullName>
    </recommendedName>
    <alternativeName>
        <fullName evidence="8">Recombination protein N</fullName>
    </alternativeName>
</protein>
<dbReference type="EMBL" id="JACHWU010000008">
    <property type="protein sequence ID" value="MBB3053322.1"/>
    <property type="molecule type" value="Genomic_DNA"/>
</dbReference>
<dbReference type="GO" id="GO:0006310">
    <property type="term" value="P:DNA recombination"/>
    <property type="evidence" value="ECO:0007669"/>
    <property type="project" value="InterPro"/>
</dbReference>
<evidence type="ECO:0000313" key="11">
    <source>
        <dbReference type="EMBL" id="MBB3053322.1"/>
    </source>
</evidence>
<feature type="compositionally biased region" description="Gly residues" evidence="9">
    <location>
        <begin position="629"/>
        <end position="641"/>
    </location>
</feature>
<evidence type="ECO:0000256" key="6">
    <source>
        <dbReference type="ARBA" id="ARBA00022840"/>
    </source>
</evidence>
<feature type="compositionally biased region" description="Low complexity" evidence="9">
    <location>
        <begin position="642"/>
        <end position="657"/>
    </location>
</feature>